<feature type="compositionally biased region" description="Low complexity" evidence="2">
    <location>
        <begin position="473"/>
        <end position="483"/>
    </location>
</feature>
<dbReference type="InterPro" id="IPR011047">
    <property type="entry name" value="Quinoprotein_ADH-like_sf"/>
</dbReference>
<dbReference type="GO" id="GO:0005085">
    <property type="term" value="F:guanyl-nucleotide exchange factor activity"/>
    <property type="evidence" value="ECO:0007669"/>
    <property type="project" value="UniProtKB-KW"/>
</dbReference>
<comment type="caution">
    <text evidence="3">The sequence shown here is derived from an EMBL/GenBank/DDBJ whole genome shotgun (WGS) entry which is preliminary data.</text>
</comment>
<dbReference type="OrthoDB" id="28697at2759"/>
<name>A0A6A4XE87_AMPAM</name>
<evidence type="ECO:0000256" key="1">
    <source>
        <dbReference type="ARBA" id="ARBA00022658"/>
    </source>
</evidence>
<evidence type="ECO:0000313" key="3">
    <source>
        <dbReference type="EMBL" id="KAF0313458.1"/>
    </source>
</evidence>
<dbReference type="SUPFAM" id="SSF50998">
    <property type="entry name" value="Quinoprotein alcohol dehydrogenase-like"/>
    <property type="match status" value="1"/>
</dbReference>
<feature type="compositionally biased region" description="Low complexity" evidence="2">
    <location>
        <begin position="442"/>
        <end position="456"/>
    </location>
</feature>
<dbReference type="EMBL" id="VIIS01000090">
    <property type="protein sequence ID" value="KAF0313458.1"/>
    <property type="molecule type" value="Genomic_DNA"/>
</dbReference>
<evidence type="ECO:0000256" key="2">
    <source>
        <dbReference type="SAM" id="MobiDB-lite"/>
    </source>
</evidence>
<accession>A0A6A4XE87</accession>
<feature type="region of interest" description="Disordered" evidence="2">
    <location>
        <begin position="440"/>
        <end position="507"/>
    </location>
</feature>
<dbReference type="PANTHER" id="PTHR12877:SF7">
    <property type="entry name" value="RHO GUANINE NUCLEOTIDE EXCHANGE FACTOR 10-LIKE PROTEIN"/>
    <property type="match status" value="1"/>
</dbReference>
<evidence type="ECO:0000313" key="4">
    <source>
        <dbReference type="Proteomes" id="UP000440578"/>
    </source>
</evidence>
<organism evidence="3 4">
    <name type="scientific">Amphibalanus amphitrite</name>
    <name type="common">Striped barnacle</name>
    <name type="synonym">Balanus amphitrite</name>
    <dbReference type="NCBI Taxonomy" id="1232801"/>
    <lineage>
        <taxon>Eukaryota</taxon>
        <taxon>Metazoa</taxon>
        <taxon>Ecdysozoa</taxon>
        <taxon>Arthropoda</taxon>
        <taxon>Crustacea</taxon>
        <taxon>Multicrustacea</taxon>
        <taxon>Cirripedia</taxon>
        <taxon>Thoracica</taxon>
        <taxon>Thoracicalcarea</taxon>
        <taxon>Balanomorpha</taxon>
        <taxon>Balanoidea</taxon>
        <taxon>Balanidae</taxon>
        <taxon>Amphibalaninae</taxon>
        <taxon>Amphibalanus</taxon>
    </lineage>
</organism>
<dbReference type="PANTHER" id="PTHR12877">
    <property type="entry name" value="RHO GUANINE NUCLEOTIDE EXCHANGE FACTOR"/>
    <property type="match status" value="1"/>
</dbReference>
<protein>
    <submittedName>
        <fullName evidence="3">Rho guanine nucleotide exchange factor 10</fullName>
    </submittedName>
</protein>
<gene>
    <name evidence="3" type="primary">ARHGEF10_1</name>
    <name evidence="3" type="ORF">FJT64_015994</name>
</gene>
<dbReference type="Proteomes" id="UP000440578">
    <property type="component" value="Unassembled WGS sequence"/>
</dbReference>
<dbReference type="InterPro" id="IPR039919">
    <property type="entry name" value="ARHGEF10/ARHGEF17"/>
</dbReference>
<dbReference type="GO" id="GO:0030036">
    <property type="term" value="P:actin cytoskeleton organization"/>
    <property type="evidence" value="ECO:0007669"/>
    <property type="project" value="TreeGrafter"/>
</dbReference>
<proteinExistence type="predicted"/>
<feature type="region of interest" description="Disordered" evidence="2">
    <location>
        <begin position="516"/>
        <end position="535"/>
    </location>
</feature>
<keyword evidence="4" id="KW-1185">Reference proteome</keyword>
<keyword evidence="1" id="KW-0344">Guanine-nucleotide releasing factor</keyword>
<dbReference type="AlphaFoldDB" id="A0A6A4XE87"/>
<dbReference type="GO" id="GO:0051496">
    <property type="term" value="P:positive regulation of stress fiber assembly"/>
    <property type="evidence" value="ECO:0007669"/>
    <property type="project" value="TreeGrafter"/>
</dbReference>
<dbReference type="Pfam" id="PF19056">
    <property type="entry name" value="WD40_2"/>
    <property type="match status" value="1"/>
</dbReference>
<reference evidence="3 4" key="1">
    <citation type="submission" date="2019-07" db="EMBL/GenBank/DDBJ databases">
        <title>Draft genome assembly of a fouling barnacle, Amphibalanus amphitrite (Darwin, 1854): The first reference genome for Thecostraca.</title>
        <authorList>
            <person name="Kim W."/>
        </authorList>
    </citation>
    <scope>NUCLEOTIDE SEQUENCE [LARGE SCALE GENOMIC DNA]</scope>
    <source>
        <strain evidence="3">SNU_AA5</strain>
        <tissue evidence="3">Soma without cirri and trophi</tissue>
    </source>
</reference>
<sequence length="546" mass="59278">MGNLMHDYEVISRIGALVETLKGEYPGLNTALTSQIAASIQRSIRQKDEEIAWLDACCLQLTVRRAGKEEHFTFQLESPAKKREWTTDFRLAQLALDGNNSPAWDIPEREQRAITRVPLFVKTMPVVTPAAAIDDTEVRCGCFYSVTIVKPTQRTRQQSYLWICTSDGVNSFVMIYAMQQVRKLLQYSAQEPEHSHQVASASLPSPARRLVPHGAAVFAALENGAVAAIERASDGGWLPGEPALLRLGTRPVACLLPIGGAVYAGCGRQVSVIDAETREVVKSFTVQEHECSGDVHLLAHSGIGLWISLAHSSTICLYHTETFRHLQDINVASNISRVMGDGVRQSVAVTALLAGRGLLWVGTSVGVTLTIPLPRLEGVPIISGSGVTSRFDESRELGDIDSQLRRSDPELLAGLPHKMASLDRRLELRGTRPRSLDLSTWSVDSRSSAHTTSSSSEGDRAHSAPASRVASFRTDTTTSDGRSAGSGSGASGDSARPKEEPARSVLTVMAGRGYVNWSRAERKSSASTPRPPTARDAHLVLWEMKL</sequence>